<dbReference type="AlphaFoldDB" id="A0AAP0HWF9"/>
<dbReference type="InterPro" id="IPR024752">
    <property type="entry name" value="Myb/SANT-like_dom"/>
</dbReference>
<dbReference type="PANTHER" id="PTHR47864">
    <property type="entry name" value="TRANSMEMBRANE PROTEIN"/>
    <property type="match status" value="1"/>
</dbReference>
<comment type="caution">
    <text evidence="2">The sequence shown here is derived from an EMBL/GenBank/DDBJ whole genome shotgun (WGS) entry which is preliminary data.</text>
</comment>
<dbReference type="InterPro" id="IPR055314">
    <property type="entry name" value="At2g29880-like"/>
</dbReference>
<protein>
    <recommendedName>
        <fullName evidence="1">Myb/SANT-like domain-containing protein</fullName>
    </recommendedName>
</protein>
<reference evidence="2 3" key="1">
    <citation type="submission" date="2024-01" db="EMBL/GenBank/DDBJ databases">
        <title>Genome assemblies of Stephania.</title>
        <authorList>
            <person name="Yang L."/>
        </authorList>
    </citation>
    <scope>NUCLEOTIDE SEQUENCE [LARGE SCALE GENOMIC DNA]</scope>
    <source>
        <strain evidence="2">YNDBR</strain>
        <tissue evidence="2">Leaf</tissue>
    </source>
</reference>
<feature type="domain" description="Myb/SANT-like" evidence="1">
    <location>
        <begin position="47"/>
        <end position="92"/>
    </location>
</feature>
<dbReference type="Proteomes" id="UP001420932">
    <property type="component" value="Unassembled WGS sequence"/>
</dbReference>
<evidence type="ECO:0000259" key="1">
    <source>
        <dbReference type="Pfam" id="PF12776"/>
    </source>
</evidence>
<dbReference type="Pfam" id="PF12776">
    <property type="entry name" value="Myb_DNA-bind_3"/>
    <property type="match status" value="1"/>
</dbReference>
<dbReference type="PANTHER" id="PTHR47864:SF2">
    <property type="entry name" value="MYB_SANT-LIKE DNA-BINDING DOMAIN PROTEIN"/>
    <property type="match status" value="1"/>
</dbReference>
<dbReference type="EMBL" id="JBBNAF010000011">
    <property type="protein sequence ID" value="KAK9099121.1"/>
    <property type="molecule type" value="Genomic_DNA"/>
</dbReference>
<evidence type="ECO:0000313" key="2">
    <source>
        <dbReference type="EMBL" id="KAK9099121.1"/>
    </source>
</evidence>
<proteinExistence type="predicted"/>
<keyword evidence="3" id="KW-1185">Reference proteome</keyword>
<accession>A0AAP0HWF9</accession>
<evidence type="ECO:0000313" key="3">
    <source>
        <dbReference type="Proteomes" id="UP001420932"/>
    </source>
</evidence>
<gene>
    <name evidence="2" type="ORF">Syun_026166</name>
</gene>
<name>A0AAP0HWF9_9MAGN</name>
<organism evidence="2 3">
    <name type="scientific">Stephania yunnanensis</name>
    <dbReference type="NCBI Taxonomy" id="152371"/>
    <lineage>
        <taxon>Eukaryota</taxon>
        <taxon>Viridiplantae</taxon>
        <taxon>Streptophyta</taxon>
        <taxon>Embryophyta</taxon>
        <taxon>Tracheophyta</taxon>
        <taxon>Spermatophyta</taxon>
        <taxon>Magnoliopsida</taxon>
        <taxon>Ranunculales</taxon>
        <taxon>Menispermaceae</taxon>
        <taxon>Menispermoideae</taxon>
        <taxon>Cissampelideae</taxon>
        <taxon>Stephania</taxon>
    </lineage>
</organism>
<sequence>MNRTHSISNSIKLGFVGSSSNFCGYNGRAYATTSIVSAIFEPFGWDHVTKSRWKWFKDHYRGYIELLRCNSRFGWDHVTKKFTSSDEAWETYFKIIIAVGNAIASGRYSIGLEDDIDARTFELEEPSDDVLEDLTYDYDAEAFVQRSCAFFDSVMSGLEVREMVVTSTMEMICDLFLHHNYTDC</sequence>